<keyword evidence="8" id="KW-0802">TPR repeat</keyword>
<evidence type="ECO:0000313" key="11">
    <source>
        <dbReference type="Proteomes" id="UP000001962"/>
    </source>
</evidence>
<feature type="repeat" description="TPR" evidence="8">
    <location>
        <begin position="36"/>
        <end position="69"/>
    </location>
</feature>
<dbReference type="PROSITE" id="PS51257">
    <property type="entry name" value="PROKAR_LIPOPROTEIN"/>
    <property type="match status" value="1"/>
</dbReference>
<dbReference type="eggNOG" id="COG3107">
    <property type="taxonomic scope" value="Bacteria"/>
</dbReference>
<keyword evidence="7 10" id="KW-0449">Lipoprotein</keyword>
<reference evidence="11" key="1">
    <citation type="submission" date="2006-08" db="EMBL/GenBank/DDBJ databases">
        <title>Complete sequence of Alkalilimnicola ehrilichei MLHE-1.</title>
        <authorList>
            <person name="Copeland A."/>
            <person name="Lucas S."/>
            <person name="Lapidus A."/>
            <person name="Barry K."/>
            <person name="Detter J.C."/>
            <person name="Glavina del Rio T."/>
            <person name="Hammon N."/>
            <person name="Israni S."/>
            <person name="Dalin E."/>
            <person name="Tice H."/>
            <person name="Pitluck S."/>
            <person name="Sims D."/>
            <person name="Brettin T."/>
            <person name="Bruce D."/>
            <person name="Han C."/>
            <person name="Tapia R."/>
            <person name="Gilna P."/>
            <person name="Schmutz J."/>
            <person name="Larimer F."/>
            <person name="Land M."/>
            <person name="Hauser L."/>
            <person name="Kyrpides N."/>
            <person name="Mikhailova N."/>
            <person name="Oremland R.S."/>
            <person name="Hoeft S.E."/>
            <person name="Switzer-Blum J."/>
            <person name="Kulp T."/>
            <person name="King G."/>
            <person name="Tabita R."/>
            <person name="Witte B."/>
            <person name="Santini J.M."/>
            <person name="Basu P."/>
            <person name="Hollibaugh J.T."/>
            <person name="Xie G."/>
            <person name="Stolz J.F."/>
            <person name="Richardson P."/>
        </authorList>
    </citation>
    <scope>NUCLEOTIDE SEQUENCE [LARGE SCALE GENOMIC DNA]</scope>
    <source>
        <strain evidence="11">ATCC BAA-1101 / DSM 17681 / MLHE-1</strain>
    </source>
</reference>
<dbReference type="InterPro" id="IPR019734">
    <property type="entry name" value="TPR_rpt"/>
</dbReference>
<dbReference type="HOGENOM" id="CLU_026091_2_0_6"/>
<dbReference type="PROSITE" id="PS50005">
    <property type="entry name" value="TPR"/>
    <property type="match status" value="1"/>
</dbReference>
<evidence type="ECO:0000256" key="1">
    <source>
        <dbReference type="ARBA" id="ARBA00022729"/>
    </source>
</evidence>
<keyword evidence="1 9" id="KW-0732">Signal</keyword>
<evidence type="ECO:0000256" key="6">
    <source>
        <dbReference type="ARBA" id="ARBA00023237"/>
    </source>
</evidence>
<dbReference type="AlphaFoldDB" id="Q0A6J1"/>
<organism evidence="10 11">
    <name type="scientific">Alkalilimnicola ehrlichii (strain ATCC BAA-1101 / DSM 17681 / MLHE-1)</name>
    <dbReference type="NCBI Taxonomy" id="187272"/>
    <lineage>
        <taxon>Bacteria</taxon>
        <taxon>Pseudomonadati</taxon>
        <taxon>Pseudomonadota</taxon>
        <taxon>Gammaproteobacteria</taxon>
        <taxon>Chromatiales</taxon>
        <taxon>Ectothiorhodospiraceae</taxon>
        <taxon>Alkalilimnicola</taxon>
    </lineage>
</organism>
<evidence type="ECO:0000256" key="5">
    <source>
        <dbReference type="ARBA" id="ARBA00023139"/>
    </source>
</evidence>
<dbReference type="InterPro" id="IPR028082">
    <property type="entry name" value="Peripla_BP_I"/>
</dbReference>
<keyword evidence="11" id="KW-1185">Reference proteome</keyword>
<dbReference type="Pfam" id="PF04348">
    <property type="entry name" value="LppC"/>
    <property type="match status" value="1"/>
</dbReference>
<feature type="signal peptide" evidence="9">
    <location>
        <begin position="1"/>
        <end position="19"/>
    </location>
</feature>
<dbReference type="SUPFAM" id="SSF53822">
    <property type="entry name" value="Periplasmic binding protein-like I"/>
    <property type="match status" value="1"/>
</dbReference>
<dbReference type="InterPro" id="IPR007443">
    <property type="entry name" value="LpoA"/>
</dbReference>
<dbReference type="Gene3D" id="1.25.40.10">
    <property type="entry name" value="Tetratricopeptide repeat domain"/>
    <property type="match status" value="1"/>
</dbReference>
<evidence type="ECO:0000256" key="8">
    <source>
        <dbReference type="PROSITE-ProRule" id="PRU00339"/>
    </source>
</evidence>
<protein>
    <submittedName>
        <fullName evidence="10">LppC family lipoprotein</fullName>
    </submittedName>
</protein>
<dbReference type="GO" id="GO:0031241">
    <property type="term" value="C:periplasmic side of cell outer membrane"/>
    <property type="evidence" value="ECO:0007669"/>
    <property type="project" value="TreeGrafter"/>
</dbReference>
<dbReference type="EMBL" id="CP000453">
    <property type="protein sequence ID" value="ABI57546.1"/>
    <property type="molecule type" value="Genomic_DNA"/>
</dbReference>
<feature type="chain" id="PRO_5004167842" evidence="9">
    <location>
        <begin position="20"/>
        <end position="628"/>
    </location>
</feature>
<dbReference type="CDD" id="cd06339">
    <property type="entry name" value="PBP1_YraM_LppC_lipoprotein-like"/>
    <property type="match status" value="1"/>
</dbReference>
<dbReference type="KEGG" id="aeh:Mlg_2204"/>
<evidence type="ECO:0000313" key="10">
    <source>
        <dbReference type="EMBL" id="ABI57546.1"/>
    </source>
</evidence>
<dbReference type="RefSeq" id="WP_011629940.1">
    <property type="nucleotide sequence ID" value="NC_008340.1"/>
</dbReference>
<name>Q0A6J1_ALKEH</name>
<sequence>MRYRLLPLLLLTALLYACAPPEPPAPEPDIPPTERAQALAEQGELAARRGAAEAAVAQLQRALELAPNHDRADDWRIRLAEIAADRSQTREADELRETLAERPLDVDQRERLALLEASLLLAGGHTLQAWRIIQPMAPPPEAFAERYYQVRAQALERLDLPLDAVRARVERSDRLDDEQALTHNHEQIWALLDNAPLNSLRDRRPVSADRFGGWVELAWLVRNYRLEPRQLDDALARWERRFPSHPGGPYVTDRIVGEYREKMIDPTEIAVLLPLTGPLADAGRAIRDGIMAAHLAAEGDGPDLRILDSAGRDIVALYRRAVSDGAELVIGPLEKGQVDALAGAEELPVPVLALNTLSGGVEGRAGLYQFGLAPEDDAAEAARQARRTGWQRALVLVPDSDWGRRLAEAFSQTFEAAGGEVLEAQRFATDQADHAGPLRALLNLDIGDRRARQVRATLQRSVEHVDRRRQDADFLFLGATTGQARLLVTQLHYHQGVGLPVLATSHIHSTGDDPELWADLDGVLFMETPWMLDAGVRTDDGLDRATLEALWPEPIASHGRLFALGVDAYRLVPYVELLQARGGERIDGFSGRLSMDERGRIQRGLLPARYTHEGPELLQEENGEDLGL</sequence>
<dbReference type="PANTHER" id="PTHR38038:SF1">
    <property type="entry name" value="PENICILLIN-BINDING PROTEIN ACTIVATOR LPOA"/>
    <property type="match status" value="1"/>
</dbReference>
<dbReference type="Gene3D" id="1.25.40.650">
    <property type="match status" value="1"/>
</dbReference>
<keyword evidence="4" id="KW-0472">Membrane</keyword>
<keyword evidence="6" id="KW-0998">Cell outer membrane</keyword>
<dbReference type="GO" id="GO:0008360">
    <property type="term" value="P:regulation of cell shape"/>
    <property type="evidence" value="ECO:0007669"/>
    <property type="project" value="UniProtKB-KW"/>
</dbReference>
<evidence type="ECO:0000256" key="7">
    <source>
        <dbReference type="ARBA" id="ARBA00023288"/>
    </source>
</evidence>
<accession>Q0A6J1</accession>
<evidence type="ECO:0000256" key="3">
    <source>
        <dbReference type="ARBA" id="ARBA00022984"/>
    </source>
</evidence>
<proteinExistence type="predicted"/>
<keyword evidence="5" id="KW-0564">Palmitate</keyword>
<evidence type="ECO:0000256" key="2">
    <source>
        <dbReference type="ARBA" id="ARBA00022960"/>
    </source>
</evidence>
<dbReference type="Proteomes" id="UP000001962">
    <property type="component" value="Chromosome"/>
</dbReference>
<gene>
    <name evidence="10" type="ordered locus">Mlg_2204</name>
</gene>
<evidence type="ECO:0000256" key="4">
    <source>
        <dbReference type="ARBA" id="ARBA00023136"/>
    </source>
</evidence>
<dbReference type="GO" id="GO:0009252">
    <property type="term" value="P:peptidoglycan biosynthetic process"/>
    <property type="evidence" value="ECO:0007669"/>
    <property type="project" value="UniProtKB-KW"/>
</dbReference>
<keyword evidence="2" id="KW-0133">Cell shape</keyword>
<keyword evidence="3" id="KW-0573">Peptidoglycan synthesis</keyword>
<dbReference type="PANTHER" id="PTHR38038">
    <property type="entry name" value="PENICILLIN-BINDING PROTEIN ACTIVATOR LPOA"/>
    <property type="match status" value="1"/>
</dbReference>
<dbReference type="GO" id="GO:0030234">
    <property type="term" value="F:enzyme regulator activity"/>
    <property type="evidence" value="ECO:0007669"/>
    <property type="project" value="TreeGrafter"/>
</dbReference>
<evidence type="ECO:0000256" key="9">
    <source>
        <dbReference type="SAM" id="SignalP"/>
    </source>
</evidence>
<dbReference type="Gene3D" id="3.40.50.2300">
    <property type="match status" value="2"/>
</dbReference>
<dbReference type="InterPro" id="IPR011990">
    <property type="entry name" value="TPR-like_helical_dom_sf"/>
</dbReference>